<keyword evidence="8" id="KW-1185">Reference proteome</keyword>
<dbReference type="EC" id="3.5.1.88" evidence="6"/>
<accession>A0A6N4TH69</accession>
<dbReference type="PANTHER" id="PTHR10458:SF8">
    <property type="entry name" value="PEPTIDE DEFORMYLASE 2"/>
    <property type="match status" value="1"/>
</dbReference>
<dbReference type="FunFam" id="3.90.45.10:FF:000002">
    <property type="entry name" value="Peptide deformylase"/>
    <property type="match status" value="1"/>
</dbReference>
<evidence type="ECO:0000256" key="3">
    <source>
        <dbReference type="ARBA" id="ARBA00022801"/>
    </source>
</evidence>
<keyword evidence="3 6" id="KW-0378">Hydrolase</keyword>
<dbReference type="RefSeq" id="WP_115715073.1">
    <property type="nucleotide sequence ID" value="NZ_AP019695.1"/>
</dbReference>
<dbReference type="NCBIfam" id="TIGR00079">
    <property type="entry name" value="pept_deformyl"/>
    <property type="match status" value="1"/>
</dbReference>
<reference evidence="8" key="1">
    <citation type="submission" date="2019-05" db="EMBL/GenBank/DDBJ databases">
        <title>Complete genome sequencing of Absiella argi strain JCM 30884.</title>
        <authorList>
            <person name="Sakamoto M."/>
            <person name="Murakami T."/>
            <person name="Mori H."/>
        </authorList>
    </citation>
    <scope>NUCLEOTIDE SEQUENCE [LARGE SCALE GENOMIC DNA]</scope>
    <source>
        <strain evidence="8">JCM 30884</strain>
    </source>
</reference>
<dbReference type="CDD" id="cd00487">
    <property type="entry name" value="Pep_deformylase"/>
    <property type="match status" value="1"/>
</dbReference>
<dbReference type="SUPFAM" id="SSF56420">
    <property type="entry name" value="Peptide deformylase"/>
    <property type="match status" value="1"/>
</dbReference>
<dbReference type="HAMAP" id="MF_00163">
    <property type="entry name" value="Pep_deformylase"/>
    <property type="match status" value="1"/>
</dbReference>
<protein>
    <recommendedName>
        <fullName evidence="6">Peptide deformylase</fullName>
        <shortName evidence="6">PDF</shortName>
        <ecNumber evidence="6">3.5.1.88</ecNumber>
    </recommendedName>
    <alternativeName>
        <fullName evidence="6">Polypeptide deformylase</fullName>
    </alternativeName>
</protein>
<evidence type="ECO:0000256" key="4">
    <source>
        <dbReference type="ARBA" id="ARBA00022917"/>
    </source>
</evidence>
<dbReference type="EMBL" id="AP019695">
    <property type="protein sequence ID" value="BBK21921.1"/>
    <property type="molecule type" value="Genomic_DNA"/>
</dbReference>
<keyword evidence="4 6" id="KW-0648">Protein biosynthesis</keyword>
<organism evidence="7 8">
    <name type="scientific">Amedibacterium intestinale</name>
    <dbReference type="NCBI Taxonomy" id="2583452"/>
    <lineage>
        <taxon>Bacteria</taxon>
        <taxon>Bacillati</taxon>
        <taxon>Bacillota</taxon>
        <taxon>Erysipelotrichia</taxon>
        <taxon>Erysipelotrichales</taxon>
        <taxon>Erysipelotrichaceae</taxon>
        <taxon>Amedibacterium</taxon>
    </lineage>
</organism>
<feature type="binding site" evidence="6">
    <location>
        <position position="159"/>
    </location>
    <ligand>
        <name>Fe cation</name>
        <dbReference type="ChEBI" id="CHEBI:24875"/>
    </ligand>
</feature>
<comment type="cofactor">
    <cofactor evidence="6">
        <name>Fe(2+)</name>
        <dbReference type="ChEBI" id="CHEBI:29033"/>
    </cofactor>
    <text evidence="6">Binds 1 Fe(2+) ion.</text>
</comment>
<dbReference type="GO" id="GO:0046872">
    <property type="term" value="F:metal ion binding"/>
    <property type="evidence" value="ECO:0007669"/>
    <property type="project" value="UniProtKB-KW"/>
</dbReference>
<dbReference type="GO" id="GO:0042586">
    <property type="term" value="F:peptide deformylase activity"/>
    <property type="evidence" value="ECO:0007669"/>
    <property type="project" value="UniProtKB-UniRule"/>
</dbReference>
<sequence length="185" mass="20805">MKINYDTIIKDINPVVRQKSEPVKLPLSDEDRILLMDMLTYVKDSQDEEKAEAENLRPAVGIAAIQLGVPKKMLAVVVPDEDGNDMEYALANPRIISESVQRAYLKTGEGCLSVEGAHEGFVPRAARITVKGYDLLQDKEITIRAKDYLAIVLQHEIDHFSGTLFYDHINKANPWKDIEDAIVIE</sequence>
<dbReference type="Proteomes" id="UP000464754">
    <property type="component" value="Chromosome"/>
</dbReference>
<gene>
    <name evidence="7" type="primary">defB</name>
    <name evidence="6" type="synonym">def</name>
    <name evidence="7" type="ORF">Aargi30884_08240</name>
</gene>
<evidence type="ECO:0000313" key="8">
    <source>
        <dbReference type="Proteomes" id="UP000464754"/>
    </source>
</evidence>
<comment type="similarity">
    <text evidence="1 6">Belongs to the polypeptide deformylase family.</text>
</comment>
<dbReference type="InterPro" id="IPR036821">
    <property type="entry name" value="Peptide_deformylase_sf"/>
</dbReference>
<dbReference type="PIRSF" id="PIRSF004749">
    <property type="entry name" value="Pep_def"/>
    <property type="match status" value="1"/>
</dbReference>
<dbReference type="KEGG" id="aarg:Aargi30884_08240"/>
<keyword evidence="2 6" id="KW-0479">Metal-binding</keyword>
<feature type="binding site" evidence="6">
    <location>
        <position position="111"/>
    </location>
    <ligand>
        <name>Fe cation</name>
        <dbReference type="ChEBI" id="CHEBI:24875"/>
    </ligand>
</feature>
<evidence type="ECO:0000256" key="6">
    <source>
        <dbReference type="HAMAP-Rule" id="MF_00163"/>
    </source>
</evidence>
<dbReference type="AlphaFoldDB" id="A0A6N4TH69"/>
<evidence type="ECO:0000256" key="2">
    <source>
        <dbReference type="ARBA" id="ARBA00022723"/>
    </source>
</evidence>
<dbReference type="PANTHER" id="PTHR10458">
    <property type="entry name" value="PEPTIDE DEFORMYLASE"/>
    <property type="match status" value="1"/>
</dbReference>
<dbReference type="Gene3D" id="3.90.45.10">
    <property type="entry name" value="Peptide deformylase"/>
    <property type="match status" value="1"/>
</dbReference>
<dbReference type="InterPro" id="IPR023635">
    <property type="entry name" value="Peptide_deformylase"/>
</dbReference>
<keyword evidence="5 6" id="KW-0408">Iron</keyword>
<evidence type="ECO:0000256" key="1">
    <source>
        <dbReference type="ARBA" id="ARBA00010759"/>
    </source>
</evidence>
<feature type="active site" evidence="6">
    <location>
        <position position="156"/>
    </location>
</feature>
<dbReference type="Pfam" id="PF01327">
    <property type="entry name" value="Pep_deformylase"/>
    <property type="match status" value="1"/>
</dbReference>
<evidence type="ECO:0000313" key="7">
    <source>
        <dbReference type="EMBL" id="BBK21921.1"/>
    </source>
</evidence>
<feature type="binding site" evidence="6">
    <location>
        <position position="155"/>
    </location>
    <ligand>
        <name>Fe cation</name>
        <dbReference type="ChEBI" id="CHEBI:24875"/>
    </ligand>
</feature>
<proteinExistence type="inferred from homology"/>
<comment type="function">
    <text evidence="6">Removes the formyl group from the N-terminal Met of newly synthesized proteins. Requires at least a dipeptide for an efficient rate of reaction. N-terminal L-methionine is a prerequisite for activity but the enzyme has broad specificity at other positions.</text>
</comment>
<comment type="catalytic activity">
    <reaction evidence="6">
        <text>N-terminal N-formyl-L-methionyl-[peptide] + H2O = N-terminal L-methionyl-[peptide] + formate</text>
        <dbReference type="Rhea" id="RHEA:24420"/>
        <dbReference type="Rhea" id="RHEA-COMP:10639"/>
        <dbReference type="Rhea" id="RHEA-COMP:10640"/>
        <dbReference type="ChEBI" id="CHEBI:15377"/>
        <dbReference type="ChEBI" id="CHEBI:15740"/>
        <dbReference type="ChEBI" id="CHEBI:49298"/>
        <dbReference type="ChEBI" id="CHEBI:64731"/>
        <dbReference type="EC" id="3.5.1.88"/>
    </reaction>
</comment>
<name>A0A6N4TH69_9FIRM</name>
<dbReference type="GO" id="GO:0006412">
    <property type="term" value="P:translation"/>
    <property type="evidence" value="ECO:0007669"/>
    <property type="project" value="UniProtKB-UniRule"/>
</dbReference>
<evidence type="ECO:0000256" key="5">
    <source>
        <dbReference type="ARBA" id="ARBA00023004"/>
    </source>
</evidence>
<dbReference type="PRINTS" id="PR01576">
    <property type="entry name" value="PDEFORMYLASE"/>
</dbReference>